<proteinExistence type="predicted"/>
<gene>
    <name evidence="2" type="ORF">C5689_00785</name>
</gene>
<dbReference type="Pfam" id="PF00156">
    <property type="entry name" value="Pribosyltran"/>
    <property type="match status" value="1"/>
</dbReference>
<keyword evidence="2" id="KW-0328">Glycosyltransferase</keyword>
<dbReference type="GO" id="GO:0016757">
    <property type="term" value="F:glycosyltransferase activity"/>
    <property type="evidence" value="ECO:0007669"/>
    <property type="project" value="UniProtKB-KW"/>
</dbReference>
<sequence length="215" mass="23100">MPFRDRDDAGRRLADALGAYAGEAAVVYALPRGGVPVAAHIAERLKAPLDLVLVRKIGVPYQPELAMGALADGGAPIIVRNEDVIAAAEVTESVFQAVCARERAEIERRREAYLGGRARPDPAGKLAVVVDDGVATGATTRAALRAVRALHPRKLILAIPVAPTDALAALRREADAIVCLEHYRDFGAIGFFYENFHQVDDEEVIAVLDRFTPLS</sequence>
<evidence type="ECO:0000313" key="3">
    <source>
        <dbReference type="Proteomes" id="UP000245137"/>
    </source>
</evidence>
<protein>
    <submittedName>
        <fullName evidence="2">Phosphoribosyltransferase</fullName>
    </submittedName>
</protein>
<keyword evidence="3" id="KW-1185">Reference proteome</keyword>
<reference evidence="2 3" key="1">
    <citation type="journal article" date="2018" name="Appl. Microbiol. Biotechnol.">
        <title>Co-cultivation of the strictly anaerobic methanogen Methanosarcina barkeri with aerobic methanotrophs in an oxygen-limited membrane bioreactor.</title>
        <authorList>
            <person name="In 't Zandt M.H."/>
            <person name="van den Bosch T.J.M."/>
            <person name="Rijkers R."/>
            <person name="van Kessel M.A.H.J."/>
            <person name="Jetten M.S.M."/>
            <person name="Welte C.U."/>
        </authorList>
    </citation>
    <scope>NUCLEOTIDE SEQUENCE [LARGE SCALE GENOMIC DNA]</scope>
    <source>
        <strain evidence="2 3">DSM 17706</strain>
    </source>
</reference>
<dbReference type="Proteomes" id="UP000245137">
    <property type="component" value="Unassembled WGS sequence"/>
</dbReference>
<dbReference type="InterPro" id="IPR000836">
    <property type="entry name" value="PRTase_dom"/>
</dbReference>
<dbReference type="OrthoDB" id="9810066at2"/>
<evidence type="ECO:0000313" key="2">
    <source>
        <dbReference type="EMBL" id="PWB95682.1"/>
    </source>
</evidence>
<dbReference type="InterPro" id="IPR029057">
    <property type="entry name" value="PRTase-like"/>
</dbReference>
<organism evidence="2 3">
    <name type="scientific">Methylosinus sporium</name>
    <dbReference type="NCBI Taxonomy" id="428"/>
    <lineage>
        <taxon>Bacteria</taxon>
        <taxon>Pseudomonadati</taxon>
        <taxon>Pseudomonadota</taxon>
        <taxon>Alphaproteobacteria</taxon>
        <taxon>Hyphomicrobiales</taxon>
        <taxon>Methylocystaceae</taxon>
        <taxon>Methylosinus</taxon>
    </lineage>
</organism>
<dbReference type="RefSeq" id="WP_108915361.1">
    <property type="nucleotide sequence ID" value="NZ_BGJY01000001.1"/>
</dbReference>
<feature type="domain" description="Phosphoribosyltransferase" evidence="1">
    <location>
        <begin position="14"/>
        <end position="165"/>
    </location>
</feature>
<evidence type="ECO:0000259" key="1">
    <source>
        <dbReference type="Pfam" id="PF00156"/>
    </source>
</evidence>
<dbReference type="EMBL" id="PUIV01000001">
    <property type="protein sequence ID" value="PWB95682.1"/>
    <property type="molecule type" value="Genomic_DNA"/>
</dbReference>
<dbReference type="CDD" id="cd06223">
    <property type="entry name" value="PRTases_typeI"/>
    <property type="match status" value="1"/>
</dbReference>
<keyword evidence="2" id="KW-0808">Transferase</keyword>
<comment type="caution">
    <text evidence="2">The sequence shown here is derived from an EMBL/GenBank/DDBJ whole genome shotgun (WGS) entry which is preliminary data.</text>
</comment>
<dbReference type="SUPFAM" id="SSF53271">
    <property type="entry name" value="PRTase-like"/>
    <property type="match status" value="1"/>
</dbReference>
<accession>A0A2U1SVR4</accession>
<dbReference type="AlphaFoldDB" id="A0A2U1SVR4"/>
<name>A0A2U1SVR4_METSR</name>
<dbReference type="Gene3D" id="3.40.50.2020">
    <property type="match status" value="1"/>
</dbReference>
<dbReference type="Gene3D" id="3.30.1310.20">
    <property type="entry name" value="PRTase-like"/>
    <property type="match status" value="1"/>
</dbReference>